<accession>A0A086T9M4</accession>
<evidence type="ECO:0000256" key="1">
    <source>
        <dbReference type="SAM" id="MobiDB-lite"/>
    </source>
</evidence>
<feature type="compositionally biased region" description="Polar residues" evidence="1">
    <location>
        <begin position="24"/>
        <end position="37"/>
    </location>
</feature>
<evidence type="ECO:0000313" key="3">
    <source>
        <dbReference type="Proteomes" id="UP000029964"/>
    </source>
</evidence>
<feature type="region of interest" description="Disordered" evidence="1">
    <location>
        <begin position="1"/>
        <end position="37"/>
    </location>
</feature>
<name>A0A086T9M4_HAPC1</name>
<comment type="caution">
    <text evidence="2">The sequence shown here is derived from an EMBL/GenBank/DDBJ whole genome shotgun (WGS) entry which is preliminary data.</text>
</comment>
<keyword evidence="3" id="KW-1185">Reference proteome</keyword>
<evidence type="ECO:0000313" key="2">
    <source>
        <dbReference type="EMBL" id="KFH46056.1"/>
    </source>
</evidence>
<reference evidence="3" key="1">
    <citation type="journal article" date="2014" name="Genome Announc.">
        <title>Genome sequence and annotation of Acremonium chrysogenum, producer of the beta-lactam antibiotic cephalosporin C.</title>
        <authorList>
            <person name="Terfehr D."/>
            <person name="Dahlmann T.A."/>
            <person name="Specht T."/>
            <person name="Zadra I."/>
            <person name="Kuernsteiner H."/>
            <person name="Kueck U."/>
        </authorList>
    </citation>
    <scope>NUCLEOTIDE SEQUENCE [LARGE SCALE GENOMIC DNA]</scope>
    <source>
        <strain evidence="3">ATCC 11550 / CBS 779.69 / DSM 880 / IAM 14645 / JCM 23072 / IMI 49137</strain>
    </source>
</reference>
<dbReference type="Proteomes" id="UP000029964">
    <property type="component" value="Unassembled WGS sequence"/>
</dbReference>
<dbReference type="HOGENOM" id="CLU_2637498_0_0_1"/>
<dbReference type="AlphaFoldDB" id="A0A086T9M4"/>
<sequence length="77" mass="8688">MDDAKQSHPPTAQRADSSHVIWAPSTNNNIQSDCPSSWQERPVQRVLAKYPVDVFNPLRLNWDSLHLERGILGQPLG</sequence>
<protein>
    <submittedName>
        <fullName evidence="2">Uncharacterized protein</fullName>
    </submittedName>
</protein>
<gene>
    <name evidence="2" type="ORF">ACRE_030560</name>
</gene>
<dbReference type="EMBL" id="JPKY01000023">
    <property type="protein sequence ID" value="KFH46056.1"/>
    <property type="molecule type" value="Genomic_DNA"/>
</dbReference>
<organism evidence="2 3">
    <name type="scientific">Hapsidospora chrysogenum (strain ATCC 11550 / CBS 779.69 / DSM 880 / IAM 14645 / JCM 23072 / IMI 49137)</name>
    <name type="common">Acremonium chrysogenum</name>
    <dbReference type="NCBI Taxonomy" id="857340"/>
    <lineage>
        <taxon>Eukaryota</taxon>
        <taxon>Fungi</taxon>
        <taxon>Dikarya</taxon>
        <taxon>Ascomycota</taxon>
        <taxon>Pezizomycotina</taxon>
        <taxon>Sordariomycetes</taxon>
        <taxon>Hypocreomycetidae</taxon>
        <taxon>Hypocreales</taxon>
        <taxon>Bionectriaceae</taxon>
        <taxon>Hapsidospora</taxon>
    </lineage>
</organism>
<proteinExistence type="predicted"/>